<evidence type="ECO:0000313" key="6">
    <source>
        <dbReference type="EMBL" id="KAL2460562.1"/>
    </source>
</evidence>
<protein>
    <recommendedName>
        <fullName evidence="5">Bromo domain-containing protein</fullName>
    </recommendedName>
</protein>
<name>A0ABD1P9J4_9LAMI</name>
<dbReference type="SUPFAM" id="SSF47370">
    <property type="entry name" value="Bromodomain"/>
    <property type="match status" value="1"/>
</dbReference>
<proteinExistence type="predicted"/>
<dbReference type="PROSITE" id="PS00633">
    <property type="entry name" value="BROMODOMAIN_1"/>
    <property type="match status" value="1"/>
</dbReference>
<sequence length="923" mass="103249">MKRKRDSGRRKPMKPSTSGAAQIFLNPRYYSDKDEKNGRFDARMESETRHSNADMSGPHACLEKEVAHNGTVGSAAAKLARALYSSCAKHSRNEVTVQADRDCEKQPKSPRQDPRYYEHELNAALLVIKKIMKMDAAIPFNVPVDPIALEIPDYFDVIDTPMDFGTICSNLENGLKYVNSEDVFKDVQCIWDNCCKYNKKGSYILELMKRVKNNFMKHWTTAKLYKEPLNVSNGHMNQSLESPVESTTRHNNAAHECQVDSTIGNYTHLQQQDFTCLNQRQPQQLSPCCRHAHKPQQISFQCGCPLHSGQLQPCQPQNGTHVSTSDSVSRHNDFRNLCSAELMDSNSFKQCPSLVHSYQPSPSCNFICNPRARNCLLQLSSTQLAPSQVQAGINVHNAGNFQLPTNRESTSTFHKCENACSSGPNTGKGNQQHQCQMDSVYGRAHHLSGSCVHAHQLQQCTCHQSQNSQVEAGRNTDNSGNLHTAPPVESTVNCSRPGIECPVTPVTHNTSTQQIDQMGPTQEQSSSMMNNTECNPQKYTCHNLPGPSSSQPSSPIETNNRSTDYSSARRKSRGRGRGPTRCLQLLSEKRISITTNALGQPIGHEAPKLTSFLGILARNGNLLPLTYVDWRAVPNESKESLWQKVQSRFDIDPVSKGWVLQSLGRKWKDWKSKLKSAHYYPHETDEERLANCDERVLPDQWASLIVHWSSETEEKRSATNKANRAHQKYGHATGTKSFARIREEQRAKRSDGKEPSRAELFILTRTCRNGQPVNEASAAVIMQLQGHEKQQETSQNSTTRDDTFSRVLGKDKHGRVRCYGLGSSPSDLGVQKPTREEALKMVSDANVEIREMKEKMAAMEQTCAQMATQMTDMMSMMSSMRKLPDENVADMAASTSGASDRSFLPPSPGRGSTRQTRGMKRKI</sequence>
<evidence type="ECO:0000256" key="3">
    <source>
        <dbReference type="SAM" id="Coils"/>
    </source>
</evidence>
<dbReference type="Pfam" id="PF00439">
    <property type="entry name" value="Bromodomain"/>
    <property type="match status" value="1"/>
</dbReference>
<evidence type="ECO:0000256" key="1">
    <source>
        <dbReference type="ARBA" id="ARBA00023117"/>
    </source>
</evidence>
<dbReference type="PRINTS" id="PR00503">
    <property type="entry name" value="BROMODOMAIN"/>
</dbReference>
<dbReference type="InterPro" id="IPR001487">
    <property type="entry name" value="Bromodomain"/>
</dbReference>
<organism evidence="6 7">
    <name type="scientific">Abeliophyllum distichum</name>
    <dbReference type="NCBI Taxonomy" id="126358"/>
    <lineage>
        <taxon>Eukaryota</taxon>
        <taxon>Viridiplantae</taxon>
        <taxon>Streptophyta</taxon>
        <taxon>Embryophyta</taxon>
        <taxon>Tracheophyta</taxon>
        <taxon>Spermatophyta</taxon>
        <taxon>Magnoliopsida</taxon>
        <taxon>eudicotyledons</taxon>
        <taxon>Gunneridae</taxon>
        <taxon>Pentapetalae</taxon>
        <taxon>asterids</taxon>
        <taxon>lamiids</taxon>
        <taxon>Lamiales</taxon>
        <taxon>Oleaceae</taxon>
        <taxon>Forsythieae</taxon>
        <taxon>Abeliophyllum</taxon>
    </lineage>
</organism>
<dbReference type="InterPro" id="IPR036427">
    <property type="entry name" value="Bromodomain-like_sf"/>
</dbReference>
<evidence type="ECO:0000256" key="2">
    <source>
        <dbReference type="PROSITE-ProRule" id="PRU00035"/>
    </source>
</evidence>
<dbReference type="EMBL" id="JBFOLK010000014">
    <property type="protein sequence ID" value="KAL2460562.1"/>
    <property type="molecule type" value="Genomic_DNA"/>
</dbReference>
<feature type="compositionally biased region" description="Polar residues" evidence="4">
    <location>
        <begin position="556"/>
        <end position="565"/>
    </location>
</feature>
<feature type="coiled-coil region" evidence="3">
    <location>
        <begin position="835"/>
        <end position="869"/>
    </location>
</feature>
<evidence type="ECO:0000256" key="4">
    <source>
        <dbReference type="SAM" id="MobiDB-lite"/>
    </source>
</evidence>
<dbReference type="AlphaFoldDB" id="A0ABD1P9J4"/>
<feature type="region of interest" description="Disordered" evidence="4">
    <location>
        <begin position="95"/>
        <end position="114"/>
    </location>
</feature>
<feature type="region of interest" description="Disordered" evidence="4">
    <location>
        <begin position="471"/>
        <end position="580"/>
    </location>
</feature>
<dbReference type="Gene3D" id="1.20.920.10">
    <property type="entry name" value="Bromodomain-like"/>
    <property type="match status" value="1"/>
</dbReference>
<feature type="region of interest" description="Disordered" evidence="4">
    <location>
        <begin position="1"/>
        <end position="57"/>
    </location>
</feature>
<dbReference type="Proteomes" id="UP001604336">
    <property type="component" value="Unassembled WGS sequence"/>
</dbReference>
<feature type="compositionally biased region" description="Basic residues" evidence="4">
    <location>
        <begin position="1"/>
        <end position="13"/>
    </location>
</feature>
<feature type="compositionally biased region" description="Basic residues" evidence="4">
    <location>
        <begin position="568"/>
        <end position="578"/>
    </location>
</feature>
<feature type="compositionally biased region" description="Polar residues" evidence="4">
    <location>
        <begin position="471"/>
        <end position="482"/>
    </location>
</feature>
<feature type="compositionally biased region" description="Basic and acidic residues" evidence="4">
    <location>
        <begin position="740"/>
        <end position="755"/>
    </location>
</feature>
<gene>
    <name evidence="6" type="ORF">Adt_43982</name>
</gene>
<keyword evidence="3" id="KW-0175">Coiled coil</keyword>
<keyword evidence="7" id="KW-1185">Reference proteome</keyword>
<reference evidence="7" key="1">
    <citation type="submission" date="2024-07" db="EMBL/GenBank/DDBJ databases">
        <title>Two chromosome-level genome assemblies of Korean endemic species Abeliophyllum distichum and Forsythia ovata (Oleaceae).</title>
        <authorList>
            <person name="Jang H."/>
        </authorList>
    </citation>
    <scope>NUCLEOTIDE SEQUENCE [LARGE SCALE GENOMIC DNA]</scope>
</reference>
<feature type="domain" description="Bromo" evidence="5">
    <location>
        <begin position="132"/>
        <end position="205"/>
    </location>
</feature>
<dbReference type="SMART" id="SM00297">
    <property type="entry name" value="BROMO"/>
    <property type="match status" value="1"/>
</dbReference>
<feature type="region of interest" description="Disordered" evidence="4">
    <location>
        <begin position="889"/>
        <end position="923"/>
    </location>
</feature>
<evidence type="ECO:0000313" key="7">
    <source>
        <dbReference type="Proteomes" id="UP001604336"/>
    </source>
</evidence>
<dbReference type="Pfam" id="PF03004">
    <property type="entry name" value="Transposase_24"/>
    <property type="match status" value="1"/>
</dbReference>
<comment type="caution">
    <text evidence="6">The sequence shown here is derived from an EMBL/GenBank/DDBJ whole genome shotgun (WGS) entry which is preliminary data.</text>
</comment>
<feature type="region of interest" description="Disordered" evidence="4">
    <location>
        <begin position="713"/>
        <end position="755"/>
    </location>
</feature>
<dbReference type="InterPro" id="IPR018359">
    <property type="entry name" value="Bromodomain_CS"/>
</dbReference>
<feature type="compositionally biased region" description="Polar residues" evidence="4">
    <location>
        <begin position="506"/>
        <end position="540"/>
    </location>
</feature>
<feature type="compositionally biased region" description="Basic and acidic residues" evidence="4">
    <location>
        <begin position="99"/>
        <end position="114"/>
    </location>
</feature>
<evidence type="ECO:0000259" key="5">
    <source>
        <dbReference type="PROSITE" id="PS50014"/>
    </source>
</evidence>
<dbReference type="PANTHER" id="PTHR47809:SF2">
    <property type="entry name" value="DNA-BINDING BROMODOMAIN-CONTAINING PROTEIN"/>
    <property type="match status" value="1"/>
</dbReference>
<dbReference type="PANTHER" id="PTHR47809">
    <property type="entry name" value="DNA-BINDING BROMODOMAIN-CONTAINING PROTEIN"/>
    <property type="match status" value="1"/>
</dbReference>
<feature type="compositionally biased region" description="Basic and acidic residues" evidence="4">
    <location>
        <begin position="30"/>
        <end position="52"/>
    </location>
</feature>
<accession>A0ABD1P9J4</accession>
<dbReference type="PROSITE" id="PS50014">
    <property type="entry name" value="BROMODOMAIN_2"/>
    <property type="match status" value="1"/>
</dbReference>
<keyword evidence="1 2" id="KW-0103">Bromodomain</keyword>
<feature type="compositionally biased region" description="Low complexity" evidence="4">
    <location>
        <begin position="545"/>
        <end position="555"/>
    </location>
</feature>
<dbReference type="InterPro" id="IPR004252">
    <property type="entry name" value="Probable_transposase_24"/>
</dbReference>